<dbReference type="PANTHER" id="PTHR32419:SF6">
    <property type="entry name" value="GLUTATHIONE S-TRANSFERASE OMEGA-LIKE 1-RELATED"/>
    <property type="match status" value="1"/>
</dbReference>
<dbReference type="SUPFAM" id="SSF47616">
    <property type="entry name" value="GST C-terminal domain-like"/>
    <property type="match status" value="1"/>
</dbReference>
<dbReference type="SUPFAM" id="SSF52833">
    <property type="entry name" value="Thioredoxin-like"/>
    <property type="match status" value="1"/>
</dbReference>
<dbReference type="FunFam" id="3.40.30.10:FF:000499">
    <property type="entry name" value="Glutathione S-transferase"/>
    <property type="match status" value="1"/>
</dbReference>
<accession>A0A9W7D0T6</accession>
<reference evidence="3" key="1">
    <citation type="submission" date="2023-04" db="EMBL/GenBank/DDBJ databases">
        <title>Phytophthora fragariaefolia NBRC 109709.</title>
        <authorList>
            <person name="Ichikawa N."/>
            <person name="Sato H."/>
            <person name="Tonouchi N."/>
        </authorList>
    </citation>
    <scope>NUCLEOTIDE SEQUENCE</scope>
    <source>
        <strain evidence="3">NBRC 109709</strain>
    </source>
</reference>
<sequence length="654" mass="73394">MTTKAFVAMSSKGAFQREASRFRNWIKRDNSAVFPAEKHRYHLYVSLACPWASRCLGAMYIKGLEDIIGLSVVHPVFQRTRPNDDNDLHCGWAFADPSTTPTLAGPSGLGAYSSKGCIPDSVNNAKFIRDLYDLCTSEPTRYTVPLLWDKKTKTIVSNESADIVRMFNSEFVNLVPSKVDLYPAELRLEIDELNDWVYNDISNGVYKCGFAASQEAYDEAMDKLFAGLDRAEEILAVHRFLVGDVFTEADLRLFTTLIRFDEVYAVHFKANKKLIEQYPNLSNVRAILVCSFQTVVSTNAMHFCFAQYVRDIYQFPPITKSVDMQQIKLHYYASHTHLNPFGIVPAGPGIDFAQPHDRSRFTDATVPKLKSSTDLFINLPVLNAVYCGACYNPEGAAYASTNHIDDAQEHVYHILLIHNLCIASCRIKSRSNTILRFAISPAPQVTYIMSKAFVFKSAKAQNKPASMFRNFIERSSNAAFPADCTPDTVNNARFVRDLYEKCTSQKTPYSVPVLWDKKKNTIVSNDSSDIVRMFNSAFEDLVPSKLDLCPEELRSEIDEINDWIYSDVSHGVYKCGFAETQELYDAAVTNVFVGLDHAEKRATDSRKLTSSFSPHSCASMRCTPSTSRPTRSSSSSIPTSATYELLHLALDTAC</sequence>
<gene>
    <name evidence="3" type="ORF">Pfra01_002043400</name>
</gene>
<organism evidence="3 4">
    <name type="scientific">Phytophthora fragariaefolia</name>
    <dbReference type="NCBI Taxonomy" id="1490495"/>
    <lineage>
        <taxon>Eukaryota</taxon>
        <taxon>Sar</taxon>
        <taxon>Stramenopiles</taxon>
        <taxon>Oomycota</taxon>
        <taxon>Peronosporomycetes</taxon>
        <taxon>Peronosporales</taxon>
        <taxon>Peronosporaceae</taxon>
        <taxon>Phytophthora</taxon>
    </lineage>
</organism>
<dbReference type="Gene3D" id="3.40.30.10">
    <property type="entry name" value="Glutaredoxin"/>
    <property type="match status" value="2"/>
</dbReference>
<dbReference type="EMBL" id="BSXT01002789">
    <property type="protein sequence ID" value="GMF50919.1"/>
    <property type="molecule type" value="Genomic_DNA"/>
</dbReference>
<feature type="compositionally biased region" description="Low complexity" evidence="1">
    <location>
        <begin position="619"/>
        <end position="638"/>
    </location>
</feature>
<dbReference type="PROSITE" id="PS50405">
    <property type="entry name" value="GST_CTER"/>
    <property type="match status" value="1"/>
</dbReference>
<protein>
    <submittedName>
        <fullName evidence="3">Unnamed protein product</fullName>
    </submittedName>
</protein>
<proteinExistence type="predicted"/>
<evidence type="ECO:0000313" key="3">
    <source>
        <dbReference type="EMBL" id="GMF50919.1"/>
    </source>
</evidence>
<dbReference type="InterPro" id="IPR010987">
    <property type="entry name" value="Glutathione-S-Trfase_C-like"/>
</dbReference>
<dbReference type="InterPro" id="IPR016639">
    <property type="entry name" value="GST_Omega/GSH"/>
</dbReference>
<evidence type="ECO:0000256" key="1">
    <source>
        <dbReference type="SAM" id="MobiDB-lite"/>
    </source>
</evidence>
<dbReference type="Pfam" id="PF13410">
    <property type="entry name" value="GST_C_2"/>
    <property type="match status" value="1"/>
</dbReference>
<dbReference type="CDD" id="cd03190">
    <property type="entry name" value="GST_C_Omega_like"/>
    <property type="match status" value="1"/>
</dbReference>
<evidence type="ECO:0000259" key="2">
    <source>
        <dbReference type="PROSITE" id="PS50405"/>
    </source>
</evidence>
<dbReference type="GO" id="GO:0005737">
    <property type="term" value="C:cytoplasm"/>
    <property type="evidence" value="ECO:0007669"/>
    <property type="project" value="TreeGrafter"/>
</dbReference>
<feature type="domain" description="GST C-terminal" evidence="2">
    <location>
        <begin position="183"/>
        <end position="312"/>
    </location>
</feature>
<dbReference type="Gene3D" id="1.20.1050.10">
    <property type="match status" value="3"/>
</dbReference>
<comment type="caution">
    <text evidence="3">The sequence shown here is derived from an EMBL/GenBank/DDBJ whole genome shotgun (WGS) entry which is preliminary data.</text>
</comment>
<dbReference type="AlphaFoldDB" id="A0A9W7D0T6"/>
<dbReference type="Proteomes" id="UP001165121">
    <property type="component" value="Unassembled WGS sequence"/>
</dbReference>
<keyword evidence="4" id="KW-1185">Reference proteome</keyword>
<dbReference type="InterPro" id="IPR036249">
    <property type="entry name" value="Thioredoxin-like_sf"/>
</dbReference>
<dbReference type="InterPro" id="IPR047047">
    <property type="entry name" value="GST_Omega-like_C"/>
</dbReference>
<dbReference type="OrthoDB" id="2309723at2759"/>
<dbReference type="InterPro" id="IPR004045">
    <property type="entry name" value="Glutathione_S-Trfase_N"/>
</dbReference>
<dbReference type="InterPro" id="IPR036282">
    <property type="entry name" value="Glutathione-S-Trfase_C_sf"/>
</dbReference>
<dbReference type="GO" id="GO:0004364">
    <property type="term" value="F:glutathione transferase activity"/>
    <property type="evidence" value="ECO:0007669"/>
    <property type="project" value="InterPro"/>
</dbReference>
<feature type="region of interest" description="Disordered" evidence="1">
    <location>
        <begin position="606"/>
        <end position="638"/>
    </location>
</feature>
<dbReference type="Pfam" id="PF13409">
    <property type="entry name" value="GST_N_2"/>
    <property type="match status" value="1"/>
</dbReference>
<dbReference type="PANTHER" id="PTHR32419">
    <property type="entry name" value="GLUTATHIONYL-HYDROQUINONE REDUCTASE"/>
    <property type="match status" value="1"/>
</dbReference>
<evidence type="ECO:0000313" key="4">
    <source>
        <dbReference type="Proteomes" id="UP001165121"/>
    </source>
</evidence>
<name>A0A9W7D0T6_9STRA</name>